<reference evidence="6" key="1">
    <citation type="submission" date="2019-05" db="EMBL/GenBank/DDBJ databases">
        <title>Annotation for the trematode Fasciolopsis buski.</title>
        <authorList>
            <person name="Choi Y.-J."/>
        </authorList>
    </citation>
    <scope>NUCLEOTIDE SEQUENCE</scope>
    <source>
        <strain evidence="6">HT</strain>
        <tissue evidence="6">Whole worm</tissue>
    </source>
</reference>
<dbReference type="GO" id="GO:0003723">
    <property type="term" value="F:RNA binding"/>
    <property type="evidence" value="ECO:0007669"/>
    <property type="project" value="UniProtKB-KW"/>
</dbReference>
<dbReference type="SUPFAM" id="SSF54928">
    <property type="entry name" value="RNA-binding domain, RBD"/>
    <property type="match status" value="1"/>
</dbReference>
<dbReference type="InterPro" id="IPR000504">
    <property type="entry name" value="RRM_dom"/>
</dbReference>
<dbReference type="GO" id="GO:0005730">
    <property type="term" value="C:nucleolus"/>
    <property type="evidence" value="ECO:0007669"/>
    <property type="project" value="UniProtKB-SubCell"/>
</dbReference>
<sequence>MKAARGHAVLRISCLPKYFTEREIAGYLKQFGDIGSIFMPRSPKTLKCKGYAFVEVPKVIATIVSSTLDGVLNFNKIMKCEILPDARRSTFRRRFPVQSTRIISAKRQRNAALRRIQRATQTHSAEGGKTGKSGALRRRTRSLTKRLLALQRAHPEFQFKASG</sequence>
<evidence type="ECO:0000259" key="5">
    <source>
        <dbReference type="SMART" id="SM00360"/>
    </source>
</evidence>
<gene>
    <name evidence="6" type="ORF">FBUS_07318</name>
</gene>
<evidence type="ECO:0000256" key="3">
    <source>
        <dbReference type="ARBA" id="ARBA00023242"/>
    </source>
</evidence>
<dbReference type="SMART" id="SM00360">
    <property type="entry name" value="RRM"/>
    <property type="match status" value="1"/>
</dbReference>
<comment type="caution">
    <text evidence="6">The sequence shown here is derived from an EMBL/GenBank/DDBJ whole genome shotgun (WGS) entry which is preliminary data.</text>
</comment>
<evidence type="ECO:0000256" key="1">
    <source>
        <dbReference type="ARBA" id="ARBA00004604"/>
    </source>
</evidence>
<dbReference type="Pfam" id="PF00076">
    <property type="entry name" value="RRM_1"/>
    <property type="match status" value="1"/>
</dbReference>
<evidence type="ECO:0000313" key="6">
    <source>
        <dbReference type="EMBL" id="KAA0188054.1"/>
    </source>
</evidence>
<dbReference type="Gene3D" id="3.30.70.330">
    <property type="match status" value="1"/>
</dbReference>
<dbReference type="EMBL" id="LUCM01008697">
    <property type="protein sequence ID" value="KAA0188054.1"/>
    <property type="molecule type" value="Genomic_DNA"/>
</dbReference>
<dbReference type="AlphaFoldDB" id="A0A8E0RQF8"/>
<dbReference type="Proteomes" id="UP000728185">
    <property type="component" value="Unassembled WGS sequence"/>
</dbReference>
<dbReference type="InterPro" id="IPR012677">
    <property type="entry name" value="Nucleotide-bd_a/b_plait_sf"/>
</dbReference>
<evidence type="ECO:0000256" key="2">
    <source>
        <dbReference type="ARBA" id="ARBA00022884"/>
    </source>
</evidence>
<accession>A0A8E0RQF8</accession>
<proteinExistence type="predicted"/>
<name>A0A8E0RQF8_9TREM</name>
<keyword evidence="3" id="KW-0539">Nucleus</keyword>
<feature type="domain" description="RRM" evidence="5">
    <location>
        <begin position="9"/>
        <end position="81"/>
    </location>
</feature>
<comment type="subcellular location">
    <subcellularLocation>
        <location evidence="1">Nucleus</location>
        <location evidence="1">Nucleolus</location>
    </subcellularLocation>
</comment>
<keyword evidence="2" id="KW-0694">RNA-binding</keyword>
<protein>
    <recommendedName>
        <fullName evidence="5">RRM domain-containing protein</fullName>
    </recommendedName>
</protein>
<evidence type="ECO:0000313" key="7">
    <source>
        <dbReference type="Proteomes" id="UP000728185"/>
    </source>
</evidence>
<evidence type="ECO:0000256" key="4">
    <source>
        <dbReference type="SAM" id="MobiDB-lite"/>
    </source>
</evidence>
<dbReference type="OrthoDB" id="21467at2759"/>
<organism evidence="6 7">
    <name type="scientific">Fasciolopsis buskii</name>
    <dbReference type="NCBI Taxonomy" id="27845"/>
    <lineage>
        <taxon>Eukaryota</taxon>
        <taxon>Metazoa</taxon>
        <taxon>Spiralia</taxon>
        <taxon>Lophotrochozoa</taxon>
        <taxon>Platyhelminthes</taxon>
        <taxon>Trematoda</taxon>
        <taxon>Digenea</taxon>
        <taxon>Plagiorchiida</taxon>
        <taxon>Echinostomata</taxon>
        <taxon>Echinostomatoidea</taxon>
        <taxon>Fasciolidae</taxon>
        <taxon>Fasciolopsis</taxon>
    </lineage>
</organism>
<dbReference type="InterPro" id="IPR035979">
    <property type="entry name" value="RBD_domain_sf"/>
</dbReference>
<dbReference type="PANTHER" id="PTHR46754">
    <property type="entry name" value="MKI67 FHA DOMAIN-INTERACTING NUCLEOLAR PHOSPHOPROTEIN"/>
    <property type="match status" value="1"/>
</dbReference>
<feature type="region of interest" description="Disordered" evidence="4">
    <location>
        <begin position="118"/>
        <end position="138"/>
    </location>
</feature>
<keyword evidence="7" id="KW-1185">Reference proteome</keyword>